<dbReference type="InterPro" id="IPR003352">
    <property type="entry name" value="PTS_EIIC"/>
</dbReference>
<dbReference type="InterPro" id="IPR001633">
    <property type="entry name" value="EAL_dom"/>
</dbReference>
<evidence type="ECO:0000256" key="2">
    <source>
        <dbReference type="ARBA" id="ARBA00022448"/>
    </source>
</evidence>
<dbReference type="PANTHER" id="PTHR33121:SF70">
    <property type="entry name" value="SIGNALING PROTEIN YKOW"/>
    <property type="match status" value="1"/>
</dbReference>
<evidence type="ECO:0000256" key="3">
    <source>
        <dbReference type="ARBA" id="ARBA00022475"/>
    </source>
</evidence>
<dbReference type="RefSeq" id="WP_215624808.1">
    <property type="nucleotide sequence ID" value="NZ_CP067089.2"/>
</dbReference>
<keyword evidence="6 8" id="KW-1133">Transmembrane helix</keyword>
<sequence length="704" mass="78408">MVKRLSGTMFALANQPVIKSIRTGLLYITPFLIIGSMVLAILNFPIPAVQDFLDRSLSIRWREIALAIHQGTLQVMAITALITVSFAVASEHELIKSGEVSPISVIVTVFSSYIAFIHESEAIVSLPNAGSTALFVTLLVAVLGTRLFLFLYRLRDRLVPVNPLNYNGNIFVRLTFRVILPAFLTILTFTLAEAVLNATGIWDFIGRFPSHFYGFLLSQSNYLSVLILVVITHLFWLIGIHGGNFVMDAIPDIVIEIGSRAGGTGEIFMKRMLDTFVHLGGAGATFGLLIALLLVGRKHNENLLAKSSLFPGLFNINESIIFGLPVIFSPYYLIPFITIPVVISAISYFAFWTGIVPPMVNDVGWTTPVFLSGYLSTGSIAGAVLQGINLTISITGYIPFIRMQQKDQDKRRLVVMKQLNTEIQNVTEIKKNVILTRYDEVGALGRELAEEIKQDLLGSAKLLHIEYQPKVDYNKRVLGAEALLRCNHPFYGNISPLVILSLAEDVGLMNKLGSWCINQAFKDLAEWNKEGFTTISVSANLNPKQLQEDEHLIQTIQNCITSNNIDPKYMELELTENAAVDPNVLSRTKLEQIRAMGIDISIDDFGMGHSSLLYLVDSYASIVKIDRALVSDIARDKDRRQIVQSIITLCSELNVKVIAEGVEEIEQIDILEELGCRYYQGFYFSKSLKSEDFLKFVREHGTIE</sequence>
<evidence type="ECO:0000259" key="10">
    <source>
        <dbReference type="PROSITE" id="PS51105"/>
    </source>
</evidence>
<evidence type="ECO:0000256" key="5">
    <source>
        <dbReference type="ARBA" id="ARBA00022692"/>
    </source>
</evidence>
<dbReference type="InterPro" id="IPR035919">
    <property type="entry name" value="EAL_sf"/>
</dbReference>
<keyword evidence="12" id="KW-1185">Reference proteome</keyword>
<evidence type="ECO:0000259" key="9">
    <source>
        <dbReference type="PROSITE" id="PS50883"/>
    </source>
</evidence>
<feature type="transmembrane region" description="Helical" evidence="8">
    <location>
        <begin position="316"/>
        <end position="334"/>
    </location>
</feature>
<feature type="transmembrane region" description="Helical" evidence="8">
    <location>
        <begin position="25"/>
        <end position="46"/>
    </location>
</feature>
<dbReference type="Proteomes" id="UP000595917">
    <property type="component" value="Chromosome"/>
</dbReference>
<feature type="transmembrane region" description="Helical" evidence="8">
    <location>
        <begin position="100"/>
        <end position="117"/>
    </location>
</feature>
<feature type="transmembrane region" description="Helical" evidence="8">
    <location>
        <begin position="341"/>
        <end position="360"/>
    </location>
</feature>
<comment type="subcellular location">
    <subcellularLocation>
        <location evidence="1">Cell membrane</location>
        <topology evidence="1">Multi-pass membrane protein</topology>
    </subcellularLocation>
</comment>
<dbReference type="GO" id="GO:0071111">
    <property type="term" value="F:cyclic-guanylate-specific phosphodiesterase activity"/>
    <property type="evidence" value="ECO:0007669"/>
    <property type="project" value="InterPro"/>
</dbReference>
<evidence type="ECO:0000256" key="1">
    <source>
        <dbReference type="ARBA" id="ARBA00004651"/>
    </source>
</evidence>
<keyword evidence="2" id="KW-0813">Transport</keyword>
<dbReference type="SMART" id="SM00052">
    <property type="entry name" value="EAL"/>
    <property type="match status" value="1"/>
</dbReference>
<evidence type="ECO:0000313" key="12">
    <source>
        <dbReference type="Proteomes" id="UP000595917"/>
    </source>
</evidence>
<evidence type="ECO:0000256" key="6">
    <source>
        <dbReference type="ARBA" id="ARBA00022989"/>
    </source>
</evidence>
<dbReference type="InterPro" id="IPR004501">
    <property type="entry name" value="PTS_EIIC_3"/>
</dbReference>
<dbReference type="CDD" id="cd01948">
    <property type="entry name" value="EAL"/>
    <property type="match status" value="1"/>
</dbReference>
<dbReference type="PROSITE" id="PS51105">
    <property type="entry name" value="PTS_EIIC_TYPE_3"/>
    <property type="match status" value="1"/>
</dbReference>
<proteinExistence type="predicted"/>
<evidence type="ECO:0000256" key="8">
    <source>
        <dbReference type="SAM" id="Phobius"/>
    </source>
</evidence>
<dbReference type="Gene3D" id="3.20.20.450">
    <property type="entry name" value="EAL domain"/>
    <property type="match status" value="1"/>
</dbReference>
<dbReference type="PANTHER" id="PTHR33121">
    <property type="entry name" value="CYCLIC DI-GMP PHOSPHODIESTERASE PDEF"/>
    <property type="match status" value="1"/>
</dbReference>
<dbReference type="GO" id="GO:0005886">
    <property type="term" value="C:plasma membrane"/>
    <property type="evidence" value="ECO:0007669"/>
    <property type="project" value="UniProtKB-SubCell"/>
</dbReference>
<dbReference type="Pfam" id="PF00563">
    <property type="entry name" value="EAL"/>
    <property type="match status" value="1"/>
</dbReference>
<evidence type="ECO:0000256" key="7">
    <source>
        <dbReference type="ARBA" id="ARBA00023136"/>
    </source>
</evidence>
<evidence type="ECO:0000313" key="11">
    <source>
        <dbReference type="EMBL" id="QQO07503.1"/>
    </source>
</evidence>
<dbReference type="PROSITE" id="PS50883">
    <property type="entry name" value="EAL"/>
    <property type="match status" value="1"/>
</dbReference>
<feature type="transmembrane region" description="Helical" evidence="8">
    <location>
        <begin position="170"/>
        <end position="192"/>
    </location>
</feature>
<dbReference type="EMBL" id="CP067089">
    <property type="protein sequence ID" value="QQO07503.1"/>
    <property type="molecule type" value="Genomic_DNA"/>
</dbReference>
<gene>
    <name evidence="11" type="ORF">JFL75_11085</name>
</gene>
<feature type="transmembrane region" description="Helical" evidence="8">
    <location>
        <begin position="129"/>
        <end position="149"/>
    </location>
</feature>
<feature type="transmembrane region" description="Helical" evidence="8">
    <location>
        <begin position="276"/>
        <end position="296"/>
    </location>
</feature>
<evidence type="ECO:0000256" key="4">
    <source>
        <dbReference type="ARBA" id="ARBA00022597"/>
    </source>
</evidence>
<feature type="transmembrane region" description="Helical" evidence="8">
    <location>
        <begin position="66"/>
        <end position="88"/>
    </location>
</feature>
<dbReference type="InterPro" id="IPR050706">
    <property type="entry name" value="Cyclic-di-GMP_PDE-like"/>
</dbReference>
<dbReference type="KEGG" id="bhc:JFL75_11085"/>
<organism evidence="11 12">
    <name type="scientific">Breznakiella homolactica</name>
    <dbReference type="NCBI Taxonomy" id="2798577"/>
    <lineage>
        <taxon>Bacteria</taxon>
        <taxon>Pseudomonadati</taxon>
        <taxon>Spirochaetota</taxon>
        <taxon>Spirochaetia</taxon>
        <taxon>Spirochaetales</taxon>
        <taxon>Breznakiellaceae</taxon>
        <taxon>Breznakiella</taxon>
    </lineage>
</organism>
<keyword evidence="7 8" id="KW-0472">Membrane</keyword>
<feature type="transmembrane region" description="Helical" evidence="8">
    <location>
        <begin position="380"/>
        <end position="401"/>
    </location>
</feature>
<dbReference type="Pfam" id="PF02378">
    <property type="entry name" value="PTS_EIIC"/>
    <property type="match status" value="1"/>
</dbReference>
<keyword evidence="5 8" id="KW-0812">Transmembrane</keyword>
<name>A0A7T8B9S7_9SPIR</name>
<keyword evidence="4 11" id="KW-0762">Sugar transport</keyword>
<feature type="domain" description="PTS EIIC type-3" evidence="10">
    <location>
        <begin position="1"/>
        <end position="400"/>
    </location>
</feature>
<keyword evidence="3" id="KW-1003">Cell membrane</keyword>
<feature type="transmembrane region" description="Helical" evidence="8">
    <location>
        <begin position="212"/>
        <end position="238"/>
    </location>
</feature>
<dbReference type="GO" id="GO:0009401">
    <property type="term" value="P:phosphoenolpyruvate-dependent sugar phosphotransferase system"/>
    <property type="evidence" value="ECO:0007669"/>
    <property type="project" value="InterPro"/>
</dbReference>
<dbReference type="SUPFAM" id="SSF141868">
    <property type="entry name" value="EAL domain-like"/>
    <property type="match status" value="1"/>
</dbReference>
<reference evidence="11" key="1">
    <citation type="submission" date="2021-01" db="EMBL/GenBank/DDBJ databases">
        <title>Description of Breznakiella homolactica.</title>
        <authorList>
            <person name="Song Y."/>
            <person name="Brune A."/>
        </authorList>
    </citation>
    <scope>NUCLEOTIDE SEQUENCE</scope>
    <source>
        <strain evidence="11">RmG30</strain>
    </source>
</reference>
<accession>A0A7T8B9S7</accession>
<protein>
    <submittedName>
        <fullName evidence="11">PTS sugar transporter subunit IIC/EAL domain-containing protein</fullName>
    </submittedName>
</protein>
<dbReference type="AlphaFoldDB" id="A0A7T8B9S7"/>
<dbReference type="GO" id="GO:0008982">
    <property type="term" value="F:protein-N(PI)-phosphohistidine-sugar phosphotransferase activity"/>
    <property type="evidence" value="ECO:0007669"/>
    <property type="project" value="InterPro"/>
</dbReference>
<feature type="domain" description="EAL" evidence="9">
    <location>
        <begin position="445"/>
        <end position="701"/>
    </location>
</feature>